<keyword evidence="2 5" id="KW-0479">Metal-binding</keyword>
<dbReference type="SMART" id="SM00829">
    <property type="entry name" value="PKS_ER"/>
    <property type="match status" value="1"/>
</dbReference>
<dbReference type="EMBL" id="MCFL01000021">
    <property type="protein sequence ID" value="ORZ35614.1"/>
    <property type="molecule type" value="Genomic_DNA"/>
</dbReference>
<comment type="caution">
    <text evidence="7">The sequence shown here is derived from an EMBL/GenBank/DDBJ whole genome shotgun (WGS) entry which is preliminary data.</text>
</comment>
<comment type="similarity">
    <text evidence="5">Belongs to the zinc-containing alcohol dehydrogenase family.</text>
</comment>
<dbReference type="InterPro" id="IPR036291">
    <property type="entry name" value="NAD(P)-bd_dom_sf"/>
</dbReference>
<dbReference type="Gene3D" id="3.40.50.720">
    <property type="entry name" value="NAD(P)-binding Rossmann-like Domain"/>
    <property type="match status" value="1"/>
</dbReference>
<feature type="domain" description="Enoyl reductase (ER)" evidence="6">
    <location>
        <begin position="19"/>
        <end position="347"/>
    </location>
</feature>
<organism evidence="7 8">
    <name type="scientific">Catenaria anguillulae PL171</name>
    <dbReference type="NCBI Taxonomy" id="765915"/>
    <lineage>
        <taxon>Eukaryota</taxon>
        <taxon>Fungi</taxon>
        <taxon>Fungi incertae sedis</taxon>
        <taxon>Blastocladiomycota</taxon>
        <taxon>Blastocladiomycetes</taxon>
        <taxon>Blastocladiales</taxon>
        <taxon>Catenariaceae</taxon>
        <taxon>Catenaria</taxon>
    </lineage>
</organism>
<dbReference type="InterPro" id="IPR002328">
    <property type="entry name" value="ADH_Zn_CS"/>
</dbReference>
<dbReference type="InterPro" id="IPR047109">
    <property type="entry name" value="CAD-like"/>
</dbReference>
<dbReference type="Pfam" id="PF08240">
    <property type="entry name" value="ADH_N"/>
    <property type="match status" value="1"/>
</dbReference>
<dbReference type="OrthoDB" id="1879366at2759"/>
<dbReference type="GO" id="GO:0016616">
    <property type="term" value="F:oxidoreductase activity, acting on the CH-OH group of donors, NAD or NADP as acceptor"/>
    <property type="evidence" value="ECO:0007669"/>
    <property type="project" value="InterPro"/>
</dbReference>
<evidence type="ECO:0000256" key="2">
    <source>
        <dbReference type="ARBA" id="ARBA00022723"/>
    </source>
</evidence>
<dbReference type="GO" id="GO:0008270">
    <property type="term" value="F:zinc ion binding"/>
    <property type="evidence" value="ECO:0007669"/>
    <property type="project" value="InterPro"/>
</dbReference>
<evidence type="ECO:0000313" key="7">
    <source>
        <dbReference type="EMBL" id="ORZ35614.1"/>
    </source>
</evidence>
<dbReference type="Proteomes" id="UP000193411">
    <property type="component" value="Unassembled WGS sequence"/>
</dbReference>
<dbReference type="CDD" id="cd05283">
    <property type="entry name" value="CAD1"/>
    <property type="match status" value="1"/>
</dbReference>
<name>A0A1Y2HNS7_9FUNG</name>
<dbReference type="InterPro" id="IPR011032">
    <property type="entry name" value="GroES-like_sf"/>
</dbReference>
<gene>
    <name evidence="7" type="ORF">BCR44DRAFT_57042</name>
</gene>
<dbReference type="InterPro" id="IPR013149">
    <property type="entry name" value="ADH-like_C"/>
</dbReference>
<evidence type="ECO:0000256" key="5">
    <source>
        <dbReference type="RuleBase" id="RU361277"/>
    </source>
</evidence>
<accession>A0A1Y2HNS7</accession>
<keyword evidence="3 5" id="KW-0862">Zinc</keyword>
<dbReference type="PROSITE" id="PS00059">
    <property type="entry name" value="ADH_ZINC"/>
    <property type="match status" value="1"/>
</dbReference>
<evidence type="ECO:0000313" key="8">
    <source>
        <dbReference type="Proteomes" id="UP000193411"/>
    </source>
</evidence>
<dbReference type="InterPro" id="IPR020843">
    <property type="entry name" value="ER"/>
</dbReference>
<dbReference type="FunFam" id="3.40.50.720:FF:000022">
    <property type="entry name" value="Cinnamyl alcohol dehydrogenase"/>
    <property type="match status" value="1"/>
</dbReference>
<sequence length="350" mass="36847">MTVSSGPVQITGYAAHAKGADLVPFTYDAPALGADDVHIEISHCGVCHSDIHTLDEGWGPTAYPCIVGHEIVGTVQAIGEHVTHLAVGDRVGVGAQCGACSRCSTCLHGKDNLCGHGVFTYNATHPSGRVAYGGYAQAVRVPGDYAFKLPADLPSDVAAPLLCAGVTVFAPLKRHMFPGARVGVVGIGGLGHLAVQFAKALGASEVVGLSTSDRKAKDAAALGATKFVVLNSPEAFAANSNTLDIILCTASHHDMPWDAYVNLLDAEGKFIVVGLPEDSIKINLASVIFRQRSIVGSLIGAKNEIVDMLDFAAKHKVRPWIETMPMTEVNTAIARLRKGDVTYRFVLKNE</sequence>
<dbReference type="PANTHER" id="PTHR42683">
    <property type="entry name" value="ALDEHYDE REDUCTASE"/>
    <property type="match status" value="1"/>
</dbReference>
<evidence type="ECO:0000256" key="1">
    <source>
        <dbReference type="ARBA" id="ARBA00001947"/>
    </source>
</evidence>
<protein>
    <submittedName>
        <fullName evidence="7">Putative mannitol dehydrogenase</fullName>
    </submittedName>
</protein>
<evidence type="ECO:0000256" key="4">
    <source>
        <dbReference type="ARBA" id="ARBA00023002"/>
    </source>
</evidence>
<dbReference type="Gene3D" id="3.90.180.10">
    <property type="entry name" value="Medium-chain alcohol dehydrogenases, catalytic domain"/>
    <property type="match status" value="1"/>
</dbReference>
<dbReference type="Pfam" id="PF00107">
    <property type="entry name" value="ADH_zinc_N"/>
    <property type="match status" value="1"/>
</dbReference>
<comment type="cofactor">
    <cofactor evidence="1 5">
        <name>Zn(2+)</name>
        <dbReference type="ChEBI" id="CHEBI:29105"/>
    </cofactor>
</comment>
<dbReference type="AlphaFoldDB" id="A0A1Y2HNS7"/>
<keyword evidence="4" id="KW-0560">Oxidoreductase</keyword>
<evidence type="ECO:0000256" key="3">
    <source>
        <dbReference type="ARBA" id="ARBA00022833"/>
    </source>
</evidence>
<dbReference type="STRING" id="765915.A0A1Y2HNS7"/>
<dbReference type="InterPro" id="IPR013154">
    <property type="entry name" value="ADH-like_N"/>
</dbReference>
<keyword evidence="8" id="KW-1185">Reference proteome</keyword>
<proteinExistence type="inferred from homology"/>
<reference evidence="7 8" key="1">
    <citation type="submission" date="2016-07" db="EMBL/GenBank/DDBJ databases">
        <title>Pervasive Adenine N6-methylation of Active Genes in Fungi.</title>
        <authorList>
            <consortium name="DOE Joint Genome Institute"/>
            <person name="Mondo S.J."/>
            <person name="Dannebaum R.O."/>
            <person name="Kuo R.C."/>
            <person name="Labutti K."/>
            <person name="Haridas S."/>
            <person name="Kuo A."/>
            <person name="Salamov A."/>
            <person name="Ahrendt S.R."/>
            <person name="Lipzen A."/>
            <person name="Sullivan W."/>
            <person name="Andreopoulos W.B."/>
            <person name="Clum A."/>
            <person name="Lindquist E."/>
            <person name="Daum C."/>
            <person name="Ramamoorthy G.K."/>
            <person name="Gryganskyi A."/>
            <person name="Culley D."/>
            <person name="Magnuson J.K."/>
            <person name="James T.Y."/>
            <person name="O'Malley M.A."/>
            <person name="Stajich J.E."/>
            <person name="Spatafora J.W."/>
            <person name="Visel A."/>
            <person name="Grigoriev I.V."/>
        </authorList>
    </citation>
    <scope>NUCLEOTIDE SEQUENCE [LARGE SCALE GENOMIC DNA]</scope>
    <source>
        <strain evidence="7 8">PL171</strain>
    </source>
</reference>
<dbReference type="SUPFAM" id="SSF50129">
    <property type="entry name" value="GroES-like"/>
    <property type="match status" value="1"/>
</dbReference>
<evidence type="ECO:0000259" key="6">
    <source>
        <dbReference type="SMART" id="SM00829"/>
    </source>
</evidence>
<dbReference type="SUPFAM" id="SSF51735">
    <property type="entry name" value="NAD(P)-binding Rossmann-fold domains"/>
    <property type="match status" value="1"/>
</dbReference>